<organism evidence="2 3">
    <name type="scientific">Pontibacter aydingkolensis</name>
    <dbReference type="NCBI Taxonomy" id="1911536"/>
    <lineage>
        <taxon>Bacteria</taxon>
        <taxon>Pseudomonadati</taxon>
        <taxon>Bacteroidota</taxon>
        <taxon>Cytophagia</taxon>
        <taxon>Cytophagales</taxon>
        <taxon>Hymenobacteraceae</taxon>
        <taxon>Pontibacter</taxon>
    </lineage>
</organism>
<dbReference type="EMBL" id="JAHYXK010000014">
    <property type="protein sequence ID" value="MBW7468438.1"/>
    <property type="molecule type" value="Genomic_DNA"/>
</dbReference>
<evidence type="ECO:0000313" key="2">
    <source>
        <dbReference type="EMBL" id="MBW7468438.1"/>
    </source>
</evidence>
<evidence type="ECO:0000256" key="1">
    <source>
        <dbReference type="SAM" id="Phobius"/>
    </source>
</evidence>
<evidence type="ECO:0008006" key="4">
    <source>
        <dbReference type="Google" id="ProtNLM"/>
    </source>
</evidence>
<dbReference type="RefSeq" id="WP_219878310.1">
    <property type="nucleotide sequence ID" value="NZ_JAHYXK010000014.1"/>
</dbReference>
<feature type="transmembrane region" description="Helical" evidence="1">
    <location>
        <begin position="14"/>
        <end position="36"/>
    </location>
</feature>
<keyword evidence="1" id="KW-1133">Transmembrane helix</keyword>
<gene>
    <name evidence="2" type="ORF">K0O23_15280</name>
</gene>
<keyword evidence="3" id="KW-1185">Reference proteome</keyword>
<evidence type="ECO:0000313" key="3">
    <source>
        <dbReference type="Proteomes" id="UP000813018"/>
    </source>
</evidence>
<sequence>MYKNVLQAIDGIEIYPLISFTIFFVFFLGLIVYVILMDKKYVKAMSAIACENETEDTTFEGLRQ</sequence>
<keyword evidence="1" id="KW-0812">Transmembrane</keyword>
<accession>A0ABS7CX50</accession>
<comment type="caution">
    <text evidence="2">The sequence shown here is derived from an EMBL/GenBank/DDBJ whole genome shotgun (WGS) entry which is preliminary data.</text>
</comment>
<dbReference type="Proteomes" id="UP000813018">
    <property type="component" value="Unassembled WGS sequence"/>
</dbReference>
<reference evidence="2 3" key="1">
    <citation type="journal article" date="2016" name="Int. J. Syst. Evol. Microbiol.">
        <title>Pontibacter aydingkolensis sp. nov., isolated from soil of a salt lake.</title>
        <authorList>
            <person name="Osman G."/>
            <person name="Zhang T."/>
            <person name="Lou K."/>
            <person name="Gao Y."/>
            <person name="Chang W."/>
            <person name="Lin Q."/>
            <person name="Yang H.M."/>
            <person name="Huo X.D."/>
            <person name="Wang N."/>
        </authorList>
    </citation>
    <scope>NUCLEOTIDE SEQUENCE [LARGE SCALE GENOMIC DNA]</scope>
    <source>
        <strain evidence="2 3">KACC 19255</strain>
    </source>
</reference>
<keyword evidence="1" id="KW-0472">Membrane</keyword>
<name>A0ABS7CX50_9BACT</name>
<proteinExistence type="predicted"/>
<protein>
    <recommendedName>
        <fullName evidence="4">Cbb3-type cytochrome oxidase component FixQ</fullName>
    </recommendedName>
</protein>